<reference evidence="1 2" key="1">
    <citation type="submission" date="2023-08" db="EMBL/GenBank/DDBJ databases">
        <title>Black Yeasts Isolated from many extreme environments.</title>
        <authorList>
            <person name="Coleine C."/>
            <person name="Stajich J.E."/>
            <person name="Selbmann L."/>
        </authorList>
    </citation>
    <scope>NUCLEOTIDE SEQUENCE [LARGE SCALE GENOMIC DNA]</scope>
    <source>
        <strain evidence="1 2">CCFEE 5910</strain>
    </source>
</reference>
<gene>
    <name evidence="1" type="ORF">LTR05_008272</name>
</gene>
<evidence type="ECO:0000313" key="1">
    <source>
        <dbReference type="EMBL" id="KAK5080955.1"/>
    </source>
</evidence>
<sequence>MDIQLGTLSIQSQLLFLADENVSLPLTSKAQLSLKSSPSKTSNSQLYPPSEEISVREPGLHFFDLPREIHNIIFKHLLEDATFNYVPFLGRKSLLPYAKIKAPHPAVLSTVSRGYVTYQQTEKILIRNSKISVLNRDDILKASRKMSAAQGRFAKTLSVGDCFCPLTTKNYMHVSEALVSVPSTYSWKFPMFLSISKESSIARALLERGEETVRVSYQDDVAKGYISSVEAEDLALAYRTTDSSPVMYWYYGFRKIYNPLSVLLQWAAERNITLQKQVRLVLVERGIPTVLSVVQNATFSTKDWCLEVPLPGGQMLSIEQKLARECYQAKKGHVKQLLGVDMPSTHEVSVDIKGLDGDSGLDTHHWMCQYGI</sequence>
<comment type="caution">
    <text evidence="1">The sequence shown here is derived from an EMBL/GenBank/DDBJ whole genome shotgun (WGS) entry which is preliminary data.</text>
</comment>
<proteinExistence type="predicted"/>
<dbReference type="Proteomes" id="UP001309876">
    <property type="component" value="Unassembled WGS sequence"/>
</dbReference>
<dbReference type="EMBL" id="JAVRRJ010000011">
    <property type="protein sequence ID" value="KAK5080955.1"/>
    <property type="molecule type" value="Genomic_DNA"/>
</dbReference>
<evidence type="ECO:0000313" key="2">
    <source>
        <dbReference type="Proteomes" id="UP001309876"/>
    </source>
</evidence>
<protein>
    <submittedName>
        <fullName evidence="1">Uncharacterized protein</fullName>
    </submittedName>
</protein>
<accession>A0AAN7YCU6</accession>
<keyword evidence="2" id="KW-1185">Reference proteome</keyword>
<name>A0AAN7YCU6_9EURO</name>
<dbReference type="AlphaFoldDB" id="A0AAN7YCU6"/>
<organism evidence="1 2">
    <name type="scientific">Lithohypha guttulata</name>
    <dbReference type="NCBI Taxonomy" id="1690604"/>
    <lineage>
        <taxon>Eukaryota</taxon>
        <taxon>Fungi</taxon>
        <taxon>Dikarya</taxon>
        <taxon>Ascomycota</taxon>
        <taxon>Pezizomycotina</taxon>
        <taxon>Eurotiomycetes</taxon>
        <taxon>Chaetothyriomycetidae</taxon>
        <taxon>Chaetothyriales</taxon>
        <taxon>Trichomeriaceae</taxon>
        <taxon>Lithohypha</taxon>
    </lineage>
</organism>